<dbReference type="RefSeq" id="WP_160883130.1">
    <property type="nucleotide sequence ID" value="NZ_WURB01000002.1"/>
</dbReference>
<reference evidence="4 5" key="2">
    <citation type="submission" date="2020-01" db="EMBL/GenBank/DDBJ databases">
        <title>Microvirga sp. nov., an arsenate reduction bacterium isolated from Tibet hotspring sediments.</title>
        <authorList>
            <person name="Xian W.-D."/>
            <person name="Li W.-J."/>
        </authorList>
    </citation>
    <scope>NUCLEOTIDE SEQUENCE [LARGE SCALE GENOMIC DNA]</scope>
    <source>
        <strain evidence="4 5">KCTC 23863</strain>
    </source>
</reference>
<dbReference type="SUPFAM" id="SSF53927">
    <property type="entry name" value="Cytidine deaminase-like"/>
    <property type="match status" value="1"/>
</dbReference>
<dbReference type="Gene3D" id="3.40.140.10">
    <property type="entry name" value="Cytidine Deaminase, domain 2"/>
    <property type="match status" value="1"/>
</dbReference>
<dbReference type="PANTHER" id="PTHR11079:SF161">
    <property type="entry name" value="CMP_DCMP-TYPE DEAMINASE DOMAIN-CONTAINING PROTEIN"/>
    <property type="match status" value="1"/>
</dbReference>
<proteinExistence type="predicted"/>
<dbReference type="GO" id="GO:0008270">
    <property type="term" value="F:zinc ion binding"/>
    <property type="evidence" value="ECO:0007669"/>
    <property type="project" value="InterPro"/>
</dbReference>
<dbReference type="InterPro" id="IPR016192">
    <property type="entry name" value="APOBEC/CMP_deaminase_Zn-bd"/>
</dbReference>
<dbReference type="AlphaFoldDB" id="A0A7X3MP00"/>
<dbReference type="EMBL" id="WURB01000002">
    <property type="protein sequence ID" value="MXQ10523.1"/>
    <property type="molecule type" value="Genomic_DNA"/>
</dbReference>
<evidence type="ECO:0000259" key="3">
    <source>
        <dbReference type="PROSITE" id="PS51747"/>
    </source>
</evidence>
<organism evidence="4 5">
    <name type="scientific">Microvirga makkahensis</name>
    <dbReference type="NCBI Taxonomy" id="1128670"/>
    <lineage>
        <taxon>Bacteria</taxon>
        <taxon>Pseudomonadati</taxon>
        <taxon>Pseudomonadota</taxon>
        <taxon>Alphaproteobacteria</taxon>
        <taxon>Hyphomicrobiales</taxon>
        <taxon>Methylobacteriaceae</taxon>
        <taxon>Microvirga</taxon>
    </lineage>
</organism>
<protein>
    <submittedName>
        <fullName evidence="4">Nucleoside deaminase</fullName>
    </submittedName>
</protein>
<comment type="caution">
    <text evidence="4">The sequence shown here is derived from an EMBL/GenBank/DDBJ whole genome shotgun (WGS) entry which is preliminary data.</text>
</comment>
<dbReference type="CDD" id="cd01285">
    <property type="entry name" value="nucleoside_deaminase"/>
    <property type="match status" value="1"/>
</dbReference>
<dbReference type="Proteomes" id="UP000436483">
    <property type="component" value="Unassembled WGS sequence"/>
</dbReference>
<dbReference type="GO" id="GO:0006152">
    <property type="term" value="P:purine nucleoside catabolic process"/>
    <property type="evidence" value="ECO:0007669"/>
    <property type="project" value="TreeGrafter"/>
</dbReference>
<reference evidence="4 5" key="1">
    <citation type="submission" date="2019-12" db="EMBL/GenBank/DDBJ databases">
        <authorList>
            <person name="Yuan C.-G."/>
        </authorList>
    </citation>
    <scope>NUCLEOTIDE SEQUENCE [LARGE SCALE GENOMIC DNA]</scope>
    <source>
        <strain evidence="4 5">KCTC 23863</strain>
    </source>
</reference>
<evidence type="ECO:0000256" key="2">
    <source>
        <dbReference type="ARBA" id="ARBA00022833"/>
    </source>
</evidence>
<dbReference type="InterPro" id="IPR002125">
    <property type="entry name" value="CMP_dCMP_dom"/>
</dbReference>
<keyword evidence="2" id="KW-0862">Zinc</keyword>
<evidence type="ECO:0000313" key="4">
    <source>
        <dbReference type="EMBL" id="MXQ10523.1"/>
    </source>
</evidence>
<feature type="domain" description="CMP/dCMP-type deaminase" evidence="3">
    <location>
        <begin position="2"/>
        <end position="125"/>
    </location>
</feature>
<dbReference type="GO" id="GO:0047974">
    <property type="term" value="F:guanosine deaminase activity"/>
    <property type="evidence" value="ECO:0007669"/>
    <property type="project" value="TreeGrafter"/>
</dbReference>
<evidence type="ECO:0000313" key="5">
    <source>
        <dbReference type="Proteomes" id="UP000436483"/>
    </source>
</evidence>
<accession>A0A7X3MP00</accession>
<dbReference type="Pfam" id="PF00383">
    <property type="entry name" value="dCMP_cyt_deam_1"/>
    <property type="match status" value="1"/>
</dbReference>
<dbReference type="PROSITE" id="PS00903">
    <property type="entry name" value="CYT_DCMP_DEAMINASES_1"/>
    <property type="match status" value="1"/>
</dbReference>
<dbReference type="PANTHER" id="PTHR11079">
    <property type="entry name" value="CYTOSINE DEAMINASE FAMILY MEMBER"/>
    <property type="match status" value="1"/>
</dbReference>
<gene>
    <name evidence="4" type="ORF">GR328_03445</name>
</gene>
<dbReference type="PROSITE" id="PS51747">
    <property type="entry name" value="CYT_DCMP_DEAMINASES_2"/>
    <property type="match status" value="1"/>
</dbReference>
<dbReference type="OrthoDB" id="9802676at2"/>
<keyword evidence="1" id="KW-0479">Metal-binding</keyword>
<sequence>MSPAERFLCEAIDLARENVRKGGRPFGAVLVKDDIVIATGVNEIHTTQDPTTHAELQAIRAASRALGSPRLDGCVIYASGHPCPMCLSAMHLTGIREVTYAYSNDDGEPYGLSTAAIYAELAKPLDRQSLRIAYVPLRPEEDDLYEMWRDTAQTAHDGSGSPA</sequence>
<keyword evidence="5" id="KW-1185">Reference proteome</keyword>
<name>A0A7X3MP00_9HYPH</name>
<evidence type="ECO:0000256" key="1">
    <source>
        <dbReference type="ARBA" id="ARBA00022723"/>
    </source>
</evidence>
<dbReference type="InterPro" id="IPR016193">
    <property type="entry name" value="Cytidine_deaminase-like"/>
</dbReference>